<dbReference type="EMBL" id="ADFV01085047">
    <property type="status" value="NOT_ANNOTATED_CDS"/>
    <property type="molecule type" value="Genomic_DNA"/>
</dbReference>
<reference evidence="15" key="2">
    <citation type="submission" date="2025-08" db="UniProtKB">
        <authorList>
            <consortium name="Ensembl"/>
        </authorList>
    </citation>
    <scope>IDENTIFICATION</scope>
</reference>
<dbReference type="OMA" id="WEVKNPM"/>
<keyword evidence="6" id="KW-0007">Acetylation</keyword>
<dbReference type="GO" id="GO:0048477">
    <property type="term" value="P:oogenesis"/>
    <property type="evidence" value="ECO:0007669"/>
    <property type="project" value="UniProtKB-KW"/>
</dbReference>
<organism evidence="15 16">
    <name type="scientific">Nomascus leucogenys</name>
    <name type="common">Northern white-cheeked gibbon</name>
    <name type="synonym">Hylobates leucogenys</name>
    <dbReference type="NCBI Taxonomy" id="61853"/>
    <lineage>
        <taxon>Eukaryota</taxon>
        <taxon>Metazoa</taxon>
        <taxon>Chordata</taxon>
        <taxon>Craniata</taxon>
        <taxon>Vertebrata</taxon>
        <taxon>Euteleostomi</taxon>
        <taxon>Mammalia</taxon>
        <taxon>Eutheria</taxon>
        <taxon>Euarchontoglires</taxon>
        <taxon>Primates</taxon>
        <taxon>Haplorrhini</taxon>
        <taxon>Catarrhini</taxon>
        <taxon>Hylobatidae</taxon>
        <taxon>Nomascus</taxon>
    </lineage>
</organism>
<sequence length="1102" mass="125849">MEQPGAAASGAGGGSEEPGGGRSNKRSAGNRAANEEETKNKPKLNIQIKTLADDVRDRITSFRKSTVKKEKPLIQHPIDSQVAMSEFPAAQPLYDERSLNLSEKEVLDLFEKMMEDMNLNEEKKAPLRNKDFTTKREMVVQYISATAKSGGLKNSKHECTLSSQEYVHELRSGISDEKLLNCLESLRVSLTSNPVSWVNNFGHEGLGLLLDELEKLLDKKQQENIDKKNQYKLIQCLKAFMNNKFGLQRILGDERNLLLLARAIDPKQPNMMTEIVKILSAICIVGEENILDKLLGAITTAAERNNRERFSPIVEGLENQEALQLQVACMQFINALVTSPYELDFRIHLRNEFLRSGLKTMLPDLKEKENDELDIQLKVFDENKEDDLTELSHRLNDIRAEMDDMNEVYHLLYNMLKDTAAENYFLSILQHFLLIRNDYYIRPQYYKIIEECVSQIVLHCSGMDPDFKYRQRLDIDFTHLIDSCVNKAKVEESEQKAAEFSKKFDEEFTARQEAQAELQKRDEKIKELEAEIQQLRTQAQVLSGSSGIPGPPPAPPLPGVGPPPPPPAPPLSEEGPPPPPPPPPLSGMMGIPPPPPPPLLFGGPPPPPPLGGVPLPPGISLNLPYGMKQKKMYKPEVSMKRINWSKIEPTELAENCFWLKVKEDKFEDPDLFAKLALNFATQIKVQKHAEALEEKKTVPTKKKVKELRILDPKTAQNLSIFLGSYRMPYEEIRNIILEVNEDMLSEALIQNLVKHLPEQKILNELAELKNEYDDLCEPEQFGVVMSSVKMLQPRLSSILFKLTFEEHVNNIKPSIIAVTLACEELKKSESFNRLLELVLLVGNYMNSGSRNAQSLGFKINFLCKIRDTKSADQKTTLLHFIADICEEKYQDILKFPEELEHVESASKVSAQILKSNLASMEQQIDRLERDIKKFPQAENQHDKFVEKMTSFTKTAREQYEKLSTMHSNMMKLYENLGEYFIFDSKTVSIEEFFGDLNNFRTLFLEAVRENNKRREMEEKTRRAKLAKEKAEQEKLERQKKKKQLIDINKEGDETGVMDNLLEALQSGAAFRDRRKRIPRNPDNRRVPLERSRSRHNGAISSK</sequence>
<dbReference type="Gene3D" id="1.20.58.2220">
    <property type="entry name" value="Formin, FH2 domain"/>
    <property type="match status" value="1"/>
</dbReference>
<dbReference type="HOGENOM" id="CLU_002356_0_0_1"/>
<dbReference type="GO" id="GO:0005730">
    <property type="term" value="C:nucleolus"/>
    <property type="evidence" value="ECO:0007669"/>
    <property type="project" value="Ensembl"/>
</dbReference>
<evidence type="ECO:0000313" key="15">
    <source>
        <dbReference type="Ensembl" id="ENSNLEP00000001114.2"/>
    </source>
</evidence>
<evidence type="ECO:0000256" key="3">
    <source>
        <dbReference type="ARBA" id="ARBA00022737"/>
    </source>
</evidence>
<dbReference type="FunCoup" id="G1QJL9">
    <property type="interactions" value="1248"/>
</dbReference>
<feature type="domain" description="FH2" evidence="14">
    <location>
        <begin position="629"/>
        <end position="1029"/>
    </location>
</feature>
<reference evidence="15 16" key="1">
    <citation type="submission" date="2012-10" db="EMBL/GenBank/DDBJ databases">
        <authorList>
            <consortium name="Gibbon Genome Sequencing Consortium"/>
        </authorList>
    </citation>
    <scope>NUCLEOTIDE SEQUENCE [LARGE SCALE GENOMIC DNA]</scope>
</reference>
<dbReference type="Pfam" id="PF02181">
    <property type="entry name" value="FH2"/>
    <property type="match status" value="1"/>
</dbReference>
<dbReference type="Gene3D" id="1.10.238.150">
    <property type="entry name" value="Formin, FH3 diaphanous domain"/>
    <property type="match status" value="1"/>
</dbReference>
<feature type="coiled-coil region" evidence="10">
    <location>
        <begin position="203"/>
        <end position="230"/>
    </location>
</feature>
<gene>
    <name evidence="15" type="primary">DIAPH2</name>
</gene>
<evidence type="ECO:0000256" key="8">
    <source>
        <dbReference type="ARBA" id="ARBA00072127"/>
    </source>
</evidence>
<dbReference type="FunFam" id="1.20.58.630:FF:000001">
    <property type="entry name" value="Diaphanous related formin 1"/>
    <property type="match status" value="1"/>
</dbReference>
<dbReference type="SUPFAM" id="SSF101447">
    <property type="entry name" value="Formin homology 2 domain (FH2 domain)"/>
    <property type="match status" value="1"/>
</dbReference>
<reference evidence="15" key="3">
    <citation type="submission" date="2025-09" db="UniProtKB">
        <authorList>
            <consortium name="Ensembl"/>
        </authorList>
    </citation>
    <scope>IDENTIFICATION</scope>
</reference>
<dbReference type="SMART" id="SM00498">
    <property type="entry name" value="FH2"/>
    <property type="match status" value="1"/>
</dbReference>
<dbReference type="GO" id="GO:0005783">
    <property type="term" value="C:endoplasmic reticulum"/>
    <property type="evidence" value="ECO:0007669"/>
    <property type="project" value="Ensembl"/>
</dbReference>
<evidence type="ECO:0000259" key="14">
    <source>
        <dbReference type="PROSITE" id="PS51444"/>
    </source>
</evidence>
<keyword evidence="7 10" id="KW-0175">Coiled coil</keyword>
<feature type="domain" description="DAD" evidence="12">
    <location>
        <begin position="1052"/>
        <end position="1082"/>
    </location>
</feature>
<dbReference type="AlphaFoldDB" id="G1QJL9"/>
<feature type="region of interest" description="Disordered" evidence="11">
    <location>
        <begin position="1071"/>
        <end position="1102"/>
    </location>
</feature>
<dbReference type="GeneTree" id="ENSGT00940000157822"/>
<dbReference type="SUPFAM" id="SSF48371">
    <property type="entry name" value="ARM repeat"/>
    <property type="match status" value="1"/>
</dbReference>
<dbReference type="Gene3D" id="6.10.30.30">
    <property type="match status" value="1"/>
</dbReference>
<dbReference type="Gene3D" id="1.25.10.10">
    <property type="entry name" value="Leucine-rich Repeat Variant"/>
    <property type="match status" value="1"/>
</dbReference>
<dbReference type="GO" id="GO:0003779">
    <property type="term" value="F:actin binding"/>
    <property type="evidence" value="ECO:0007669"/>
    <property type="project" value="InterPro"/>
</dbReference>
<dbReference type="FunFam" id="1.25.10.10:FF:000033">
    <property type="entry name" value="Diaphanous related formin 2"/>
    <property type="match status" value="1"/>
</dbReference>
<dbReference type="PROSITE" id="PS51444">
    <property type="entry name" value="FH2"/>
    <property type="match status" value="1"/>
</dbReference>
<dbReference type="InterPro" id="IPR011989">
    <property type="entry name" value="ARM-like"/>
</dbReference>
<dbReference type="SMART" id="SM01139">
    <property type="entry name" value="Drf_FH3"/>
    <property type="match status" value="1"/>
</dbReference>
<dbReference type="FunFam" id="1.10.238.150:FF:000002">
    <property type="entry name" value="protein diaphanous homolog 2 isoform X2"/>
    <property type="match status" value="1"/>
</dbReference>
<dbReference type="EMBL" id="ADFV01085052">
    <property type="status" value="NOT_ANNOTATED_CDS"/>
    <property type="molecule type" value="Genomic_DNA"/>
</dbReference>
<feature type="region of interest" description="Disordered" evidence="11">
    <location>
        <begin position="1"/>
        <end position="44"/>
    </location>
</feature>
<feature type="region of interest" description="Disordered" evidence="11">
    <location>
        <begin position="1011"/>
        <end position="1049"/>
    </location>
</feature>
<dbReference type="OrthoDB" id="1104827at2759"/>
<dbReference type="EMBL" id="ADFV01085048">
    <property type="status" value="NOT_ANNOTATED_CDS"/>
    <property type="molecule type" value="Genomic_DNA"/>
</dbReference>
<dbReference type="InterPro" id="IPR014768">
    <property type="entry name" value="GBD/FH3_dom"/>
</dbReference>
<dbReference type="eggNOG" id="KOG1924">
    <property type="taxonomic scope" value="Eukaryota"/>
</dbReference>
<dbReference type="PANTHER" id="PTHR45691">
    <property type="entry name" value="PROTEIN DIAPHANOUS"/>
    <property type="match status" value="1"/>
</dbReference>
<dbReference type="FunFam" id="1.20.58.2220:FF:000003">
    <property type="entry name" value="protein diaphanous homolog 1 isoform X2"/>
    <property type="match status" value="1"/>
</dbReference>
<evidence type="ECO:0000256" key="2">
    <source>
        <dbReference type="ARBA" id="ARBA00022473"/>
    </source>
</evidence>
<feature type="compositionally biased region" description="Basic and acidic residues" evidence="11">
    <location>
        <begin position="1011"/>
        <end position="1036"/>
    </location>
</feature>
<evidence type="ECO:0000313" key="16">
    <source>
        <dbReference type="Proteomes" id="UP000001073"/>
    </source>
</evidence>
<dbReference type="Pfam" id="PF06367">
    <property type="entry name" value="Drf_FH3"/>
    <property type="match status" value="1"/>
</dbReference>
<accession>G1QJL9</accession>
<dbReference type="GeneID" id="100579438"/>
<feature type="coiled-coil region" evidence="10">
    <location>
        <begin position="910"/>
        <end position="937"/>
    </location>
</feature>
<dbReference type="InterPro" id="IPR010473">
    <property type="entry name" value="GTPase-bd"/>
</dbReference>
<dbReference type="GO" id="GO:0030041">
    <property type="term" value="P:actin filament polymerization"/>
    <property type="evidence" value="ECO:0007669"/>
    <property type="project" value="TreeGrafter"/>
</dbReference>
<dbReference type="KEGG" id="nle:100579438"/>
<evidence type="ECO:0000256" key="5">
    <source>
        <dbReference type="ARBA" id="ARBA00022943"/>
    </source>
</evidence>
<dbReference type="EMBL" id="ADFV01085045">
    <property type="status" value="NOT_ANNOTATED_CDS"/>
    <property type="molecule type" value="Genomic_DNA"/>
</dbReference>
<dbReference type="EMBL" id="ADFV01085051">
    <property type="status" value="NOT_ANNOTATED_CDS"/>
    <property type="molecule type" value="Genomic_DNA"/>
</dbReference>
<dbReference type="Proteomes" id="UP000001073">
    <property type="component" value="Chromosome X"/>
</dbReference>
<protein>
    <recommendedName>
        <fullName evidence="8">Protein diaphanous homolog 2</fullName>
    </recommendedName>
    <alternativeName>
        <fullName evidence="9">Diaphanous-related formin-2</fullName>
    </alternativeName>
</protein>
<evidence type="ECO:0000259" key="13">
    <source>
        <dbReference type="PROSITE" id="PS51232"/>
    </source>
</evidence>
<dbReference type="InterPro" id="IPR014767">
    <property type="entry name" value="DAD_dom"/>
</dbReference>
<dbReference type="InterPro" id="IPR051412">
    <property type="entry name" value="Formin_Homology_Diaphanous_sf"/>
</dbReference>
<dbReference type="InParanoid" id="G1QJL9"/>
<evidence type="ECO:0000256" key="6">
    <source>
        <dbReference type="ARBA" id="ARBA00022990"/>
    </source>
</evidence>
<dbReference type="SMART" id="SM01140">
    <property type="entry name" value="Drf_GBD"/>
    <property type="match status" value="1"/>
</dbReference>
<feature type="region of interest" description="Disordered" evidence="11">
    <location>
        <begin position="537"/>
        <end position="613"/>
    </location>
</feature>
<dbReference type="Gene3D" id="1.20.58.630">
    <property type="match status" value="1"/>
</dbReference>
<evidence type="ECO:0000256" key="7">
    <source>
        <dbReference type="ARBA" id="ARBA00023054"/>
    </source>
</evidence>
<dbReference type="EMBL" id="ADFV01085050">
    <property type="status" value="NOT_ANNOTATED_CDS"/>
    <property type="molecule type" value="Genomic_DNA"/>
</dbReference>
<dbReference type="Pfam" id="PF06371">
    <property type="entry name" value="Drf_GBD"/>
    <property type="match status" value="1"/>
</dbReference>
<dbReference type="InterPro" id="IPR044933">
    <property type="entry name" value="DIA_GBD_sf"/>
</dbReference>
<keyword evidence="5" id="KW-0896">Oogenesis</keyword>
<dbReference type="InterPro" id="IPR016024">
    <property type="entry name" value="ARM-type_fold"/>
</dbReference>
<dbReference type="GO" id="GO:0005884">
    <property type="term" value="C:actin filament"/>
    <property type="evidence" value="ECO:0007669"/>
    <property type="project" value="TreeGrafter"/>
</dbReference>
<feature type="domain" description="GBD/FH3" evidence="13">
    <location>
        <begin position="98"/>
        <end position="464"/>
    </location>
</feature>
<dbReference type="FunFam" id="1.10.20.40:FF:000001">
    <property type="entry name" value="Diaphanous related formin 2"/>
    <property type="match status" value="1"/>
</dbReference>
<dbReference type="EMBL" id="ADFV01085043">
    <property type="status" value="NOT_ANNOTATED_CDS"/>
    <property type="molecule type" value="Genomic_DNA"/>
</dbReference>
<feature type="compositionally biased region" description="Gly residues" evidence="11">
    <location>
        <begin position="10"/>
        <end position="22"/>
    </location>
</feature>
<evidence type="ECO:0000256" key="1">
    <source>
        <dbReference type="ARBA" id="ARBA00008214"/>
    </source>
</evidence>
<keyword evidence="2" id="KW-0217">Developmental protein</keyword>
<dbReference type="EMBL" id="ADFV01085044">
    <property type="status" value="NOT_ANNOTATED_CDS"/>
    <property type="molecule type" value="Genomic_DNA"/>
</dbReference>
<keyword evidence="3" id="KW-0677">Repeat</keyword>
<dbReference type="STRING" id="61853.ENSNLEP00000001114"/>
<feature type="compositionally biased region" description="Basic and acidic residues" evidence="11">
    <location>
        <begin position="1079"/>
        <end position="1091"/>
    </location>
</feature>
<dbReference type="InterPro" id="IPR015425">
    <property type="entry name" value="FH2_Formin"/>
</dbReference>
<dbReference type="CTD" id="1730"/>
<dbReference type="EMBL" id="ADFV01085049">
    <property type="status" value="NOT_ANNOTATED_CDS"/>
    <property type="molecule type" value="Genomic_DNA"/>
</dbReference>
<evidence type="ECO:0000256" key="11">
    <source>
        <dbReference type="SAM" id="MobiDB-lite"/>
    </source>
</evidence>
<dbReference type="InterPro" id="IPR010472">
    <property type="entry name" value="FH3_dom"/>
</dbReference>
<feature type="coiled-coil region" evidence="10">
    <location>
        <begin position="381"/>
        <end position="408"/>
    </location>
</feature>
<dbReference type="EMBL" id="ADFV01085046">
    <property type="status" value="NOT_ANNOTATED_CDS"/>
    <property type="molecule type" value="Genomic_DNA"/>
</dbReference>
<dbReference type="PROSITE" id="PS51231">
    <property type="entry name" value="DAD"/>
    <property type="match status" value="1"/>
</dbReference>
<dbReference type="InterPro" id="IPR042201">
    <property type="entry name" value="FH2_Formin_sf"/>
</dbReference>
<dbReference type="PROSITE" id="PS51232">
    <property type="entry name" value="GBD_FH3"/>
    <property type="match status" value="1"/>
</dbReference>
<dbReference type="GO" id="GO:0031267">
    <property type="term" value="F:small GTPase binding"/>
    <property type="evidence" value="ECO:0007669"/>
    <property type="project" value="InterPro"/>
</dbReference>
<evidence type="ECO:0000256" key="9">
    <source>
        <dbReference type="ARBA" id="ARBA00077584"/>
    </source>
</evidence>
<dbReference type="PANTHER" id="PTHR45691:SF3">
    <property type="entry name" value="PROTEIN DIAPHANOUS HOMOLOG 2"/>
    <property type="match status" value="1"/>
</dbReference>
<proteinExistence type="inferred from homology"/>
<keyword evidence="4" id="KW-0221">Differentiation</keyword>
<evidence type="ECO:0000256" key="4">
    <source>
        <dbReference type="ARBA" id="ARBA00022782"/>
    </source>
</evidence>
<evidence type="ECO:0000256" key="10">
    <source>
        <dbReference type="SAM" id="Coils"/>
    </source>
</evidence>
<dbReference type="Ensembl" id="ENSNLET00000001181.2">
    <property type="protein sequence ID" value="ENSNLEP00000001114.2"/>
    <property type="gene ID" value="ENSNLEG00000000884.3"/>
</dbReference>
<dbReference type="Gene3D" id="1.10.20.40">
    <property type="entry name" value="Formin, diaphanous GTPase-binding domain"/>
    <property type="match status" value="1"/>
</dbReference>
<keyword evidence="16" id="KW-1185">Reference proteome</keyword>
<comment type="similarity">
    <text evidence="1">Belongs to the formin homology family. Diaphanous subfamily.</text>
</comment>
<evidence type="ECO:0000259" key="12">
    <source>
        <dbReference type="PROSITE" id="PS51231"/>
    </source>
</evidence>
<feature type="compositionally biased region" description="Pro residues" evidence="11">
    <location>
        <begin position="549"/>
        <end position="613"/>
    </location>
</feature>
<name>G1QJL9_NOMLE</name>